<evidence type="ECO:0000259" key="1">
    <source>
        <dbReference type="Pfam" id="PF07995"/>
    </source>
</evidence>
<dbReference type="EMBL" id="JABFFQ010000001">
    <property type="protein sequence ID" value="MDV4341734.1"/>
    <property type="molecule type" value="Genomic_DNA"/>
</dbReference>
<evidence type="ECO:0000313" key="2">
    <source>
        <dbReference type="EMBL" id="MDV4341734.1"/>
    </source>
</evidence>
<organism evidence="2 3">
    <name type="scientific">Methanoculleus nereidis</name>
    <dbReference type="NCBI Taxonomy" id="2735141"/>
    <lineage>
        <taxon>Archaea</taxon>
        <taxon>Methanobacteriati</taxon>
        <taxon>Methanobacteriota</taxon>
        <taxon>Stenosarchaea group</taxon>
        <taxon>Methanomicrobia</taxon>
        <taxon>Methanomicrobiales</taxon>
        <taxon>Methanomicrobiaceae</taxon>
        <taxon>Methanoculleus</taxon>
    </lineage>
</organism>
<gene>
    <name evidence="2" type="ORF">HL657_00790</name>
</gene>
<dbReference type="Proteomes" id="UP001273768">
    <property type="component" value="Unassembled WGS sequence"/>
</dbReference>
<proteinExistence type="predicted"/>
<protein>
    <submittedName>
        <fullName evidence="2">Plastocyanin</fullName>
    </submittedName>
</protein>
<name>A0ABU3YYV9_9EURY</name>
<feature type="domain" description="Glucose/Sorbosone dehydrogenase" evidence="1">
    <location>
        <begin position="67"/>
        <end position="242"/>
    </location>
</feature>
<reference evidence="2 3" key="1">
    <citation type="submission" date="2020-05" db="EMBL/GenBank/DDBJ databases">
        <title>Isolation and characterization of methanoarchaea from a cold seep at offshore SW Taiwan.</title>
        <authorList>
            <person name="Chen Y.-W."/>
            <person name="Chen S.-C."/>
            <person name="Lai M.-C."/>
        </authorList>
    </citation>
    <scope>NUCLEOTIDE SEQUENCE [LARGE SCALE GENOMIC DNA]</scope>
    <source>
        <strain evidence="2 3">YWC-01</strain>
    </source>
</reference>
<dbReference type="SUPFAM" id="SSF50952">
    <property type="entry name" value="Soluble quinoprotein glucose dehydrogenase"/>
    <property type="match status" value="1"/>
</dbReference>
<dbReference type="InterPro" id="IPR011042">
    <property type="entry name" value="6-blade_b-propeller_TolB-like"/>
</dbReference>
<feature type="domain" description="Glucose/Sorbosone dehydrogenase" evidence="1">
    <location>
        <begin position="268"/>
        <end position="329"/>
    </location>
</feature>
<dbReference type="Pfam" id="PF07995">
    <property type="entry name" value="GSDH"/>
    <property type="match status" value="2"/>
</dbReference>
<dbReference type="PANTHER" id="PTHR19328:SF75">
    <property type="entry name" value="ALDOSE SUGAR DEHYDROGENASE YLII"/>
    <property type="match status" value="1"/>
</dbReference>
<dbReference type="InterPro" id="IPR012938">
    <property type="entry name" value="Glc/Sorbosone_DH"/>
</dbReference>
<sequence length="490" mass="51969">MASVLIFVLAGFAGAQELPDTGNLTNTGSAYAAEYRNGTSTTPLAGENETLNVSLEPVAEGFVAPLMLTDAGDGTGRLFVVDQVGTVSIIDRNGTLLEEPFLDVRDRMVTLNPSFDERGLLSIAFHPAFRENGRVFAFYSAPLRQEGPEGWDCTNRLSEFRVDPADPDQADMASERVLLEIDKPQSTHNGGSIAFGPRDGYLYVPLGDGGGAGDSGTGHTPETGNAQDLTNIYGSVLRIDVDDISAGSVPEPPENATWATGAGSLYGVPADNPFLANESTPPEIYAYGFRNPAFISFDAEGNLYVADAGQDLFEEVSLVTGGGNYGWRLREGTHCFDLLNFRTPPGTCEAVGRPGKSLIGPIVEGGRDLGPVIIGGRVYNGMAIPDLAGHYVFGYWNGNFVAATPPPGWNASAFPGSAENLTPEDIAMWRVQRLNVTPAESMDAFLLGFGEDEDSELYALMTGVAGPDPSTATGRVWKIVPANATAPLRT</sequence>
<dbReference type="Gene3D" id="2.120.10.30">
    <property type="entry name" value="TolB, C-terminal domain"/>
    <property type="match status" value="1"/>
</dbReference>
<dbReference type="InterPro" id="IPR011041">
    <property type="entry name" value="Quinoprot_gluc/sorb_DH_b-prop"/>
</dbReference>
<evidence type="ECO:0000313" key="3">
    <source>
        <dbReference type="Proteomes" id="UP001273768"/>
    </source>
</evidence>
<keyword evidence="3" id="KW-1185">Reference proteome</keyword>
<dbReference type="PANTHER" id="PTHR19328">
    <property type="entry name" value="HEDGEHOG-INTERACTING PROTEIN"/>
    <property type="match status" value="1"/>
</dbReference>
<accession>A0ABU3YYV9</accession>
<comment type="caution">
    <text evidence="2">The sequence shown here is derived from an EMBL/GenBank/DDBJ whole genome shotgun (WGS) entry which is preliminary data.</text>
</comment>